<feature type="domain" description="Protein kinase" evidence="16">
    <location>
        <begin position="13"/>
        <end position="271"/>
    </location>
</feature>
<dbReference type="InterPro" id="IPR008271">
    <property type="entry name" value="Ser/Thr_kinase_AS"/>
</dbReference>
<keyword evidence="3" id="KW-0723">Serine/threonine-protein kinase</keyword>
<dbReference type="AlphaFoldDB" id="A0A2D0PLQ8"/>
<reference evidence="17" key="1">
    <citation type="journal article" date="2016" name="Nat. Commun.">
        <title>The channel catfish genome sequence provides insights into the evolution of scale formation in teleosts.</title>
        <authorList>
            <person name="Liu Z."/>
            <person name="Liu S."/>
            <person name="Yao J."/>
            <person name="Bao L."/>
            <person name="Zhang J."/>
            <person name="Li Y."/>
            <person name="Jiang C."/>
            <person name="Sun L."/>
            <person name="Wang R."/>
            <person name="Zhang Y."/>
            <person name="Zhou T."/>
            <person name="Zeng Q."/>
            <person name="Fu Q."/>
            <person name="Gao S."/>
            <person name="Li N."/>
            <person name="Koren S."/>
            <person name="Jiang Y."/>
            <person name="Zimin A."/>
            <person name="Xu P."/>
            <person name="Phillippy A.M."/>
            <person name="Geng X."/>
            <person name="Song L."/>
            <person name="Sun F."/>
            <person name="Li C."/>
            <person name="Wang X."/>
            <person name="Chen A."/>
            <person name="Jin Y."/>
            <person name="Yuan Z."/>
            <person name="Yang Y."/>
            <person name="Tan S."/>
            <person name="Peatman E."/>
            <person name="Lu J."/>
            <person name="Qin Z."/>
            <person name="Dunham R."/>
            <person name="Li Z."/>
            <person name="Sonstegard T."/>
            <person name="Feng J."/>
            <person name="Danzmann R.G."/>
            <person name="Schroeder S."/>
            <person name="Scheffler B."/>
            <person name="Duke M.V."/>
            <person name="Ballard L."/>
            <person name="Kucuktas H."/>
            <person name="Kaltenboeck L."/>
            <person name="Liu H."/>
            <person name="Armbruster J."/>
            <person name="Xie Y."/>
            <person name="Kirby M.L."/>
            <person name="Tian Y."/>
            <person name="Flanagan M.E."/>
            <person name="Mu W."/>
            <person name="Waldbieser G.C."/>
        </authorList>
    </citation>
    <scope>NUCLEOTIDE SEQUENCE [LARGE SCALE GENOMIC DNA]</scope>
    <source>
        <strain evidence="17">SDA103</strain>
    </source>
</reference>
<dbReference type="Pfam" id="PF00069">
    <property type="entry name" value="Pkinase"/>
    <property type="match status" value="1"/>
</dbReference>
<evidence type="ECO:0000259" key="16">
    <source>
        <dbReference type="PROSITE" id="PS50011"/>
    </source>
</evidence>
<evidence type="ECO:0000313" key="17">
    <source>
        <dbReference type="Proteomes" id="UP000221080"/>
    </source>
</evidence>
<dbReference type="Pfam" id="PF08332">
    <property type="entry name" value="CaMKII_AD"/>
    <property type="match status" value="1"/>
</dbReference>
<dbReference type="InterPro" id="IPR011009">
    <property type="entry name" value="Kinase-like_dom_sf"/>
</dbReference>
<accession>A0A2D0PLQ8</accession>
<evidence type="ECO:0000256" key="14">
    <source>
        <dbReference type="PROSITE-ProRule" id="PRU10141"/>
    </source>
</evidence>
<dbReference type="GeneID" id="108255499"/>
<evidence type="ECO:0000313" key="18">
    <source>
        <dbReference type="RefSeq" id="XP_017306967.1"/>
    </source>
</evidence>
<evidence type="ECO:0000256" key="4">
    <source>
        <dbReference type="ARBA" id="ARBA00022553"/>
    </source>
</evidence>
<dbReference type="Gene3D" id="3.30.200.20">
    <property type="entry name" value="Phosphorylase Kinase, domain 1"/>
    <property type="match status" value="1"/>
</dbReference>
<dbReference type="FunFam" id="1.10.510.10:FF:000001">
    <property type="entry name" value="Calcium/calmodulin-dependent protein kinase type II subunit delta"/>
    <property type="match status" value="1"/>
</dbReference>
<evidence type="ECO:0000256" key="9">
    <source>
        <dbReference type="ARBA" id="ARBA00022860"/>
    </source>
</evidence>
<dbReference type="PROSITE" id="PS00107">
    <property type="entry name" value="PROTEIN_KINASE_ATP"/>
    <property type="match status" value="1"/>
</dbReference>
<dbReference type="InterPro" id="IPR013543">
    <property type="entry name" value="Ca/CaM-dep_prot_kinase-assoc"/>
</dbReference>
<name>A0A2D0PLQ8_ICTPU</name>
<protein>
    <recommendedName>
        <fullName evidence="2">calcium/calmodulin-dependent protein kinase</fullName>
        <ecNumber evidence="2">2.7.11.17</ecNumber>
    </recommendedName>
</protein>
<dbReference type="InterPro" id="IPR000719">
    <property type="entry name" value="Prot_kinase_dom"/>
</dbReference>
<dbReference type="GO" id="GO:0004683">
    <property type="term" value="F:calcium/calmodulin-dependent protein kinase activity"/>
    <property type="evidence" value="ECO:0007669"/>
    <property type="project" value="UniProtKB-EC"/>
</dbReference>
<comment type="catalytic activity">
    <reaction evidence="10">
        <text>L-threonyl-[protein] + ATP = O-phospho-L-threonyl-[protein] + ADP + H(+)</text>
        <dbReference type="Rhea" id="RHEA:46608"/>
        <dbReference type="Rhea" id="RHEA-COMP:11060"/>
        <dbReference type="Rhea" id="RHEA-COMP:11605"/>
        <dbReference type="ChEBI" id="CHEBI:15378"/>
        <dbReference type="ChEBI" id="CHEBI:30013"/>
        <dbReference type="ChEBI" id="CHEBI:30616"/>
        <dbReference type="ChEBI" id="CHEBI:61977"/>
        <dbReference type="ChEBI" id="CHEBI:456216"/>
        <dbReference type="EC" id="2.7.11.17"/>
    </reaction>
</comment>
<dbReference type="CTD" id="562064"/>
<gene>
    <name evidence="18" type="primary">camk2b1</name>
</gene>
<keyword evidence="5" id="KW-0808">Transferase</keyword>
<reference evidence="18" key="2">
    <citation type="submission" date="2025-08" db="UniProtKB">
        <authorList>
            <consortium name="RefSeq"/>
        </authorList>
    </citation>
    <scope>IDENTIFICATION</scope>
    <source>
        <tissue evidence="18">Blood</tissue>
    </source>
</reference>
<dbReference type="SUPFAM" id="SSF56112">
    <property type="entry name" value="Protein kinase-like (PK-like)"/>
    <property type="match status" value="1"/>
</dbReference>
<keyword evidence="9" id="KW-0112">Calmodulin-binding</keyword>
<keyword evidence="6 14" id="KW-0547">Nucleotide-binding</keyword>
<dbReference type="FunFam" id="3.10.450.50:FF:000001">
    <property type="entry name" value="calcium/calmodulin-dependent protein kinase type II subunit gamma isoform X1"/>
    <property type="match status" value="1"/>
</dbReference>
<evidence type="ECO:0000256" key="5">
    <source>
        <dbReference type="ARBA" id="ARBA00022679"/>
    </source>
</evidence>
<evidence type="ECO:0000256" key="11">
    <source>
        <dbReference type="ARBA" id="ARBA00047430"/>
    </source>
</evidence>
<feature type="region of interest" description="Disordered" evidence="15">
    <location>
        <begin position="362"/>
        <end position="407"/>
    </location>
</feature>
<evidence type="ECO:0000256" key="10">
    <source>
        <dbReference type="ARBA" id="ARBA00047307"/>
    </source>
</evidence>
<evidence type="ECO:0000256" key="13">
    <source>
        <dbReference type="ARBA" id="ARBA00064333"/>
    </source>
</evidence>
<dbReference type="RefSeq" id="XP_017306967.1">
    <property type="nucleotide sequence ID" value="XM_017451478.3"/>
</dbReference>
<comment type="similarity">
    <text evidence="1">Belongs to the protein kinase superfamily. CAMK Ser/Thr protein kinase family. CaMK subfamily.</text>
</comment>
<dbReference type="Gene3D" id="6.10.140.620">
    <property type="match status" value="1"/>
</dbReference>
<dbReference type="Proteomes" id="UP000221080">
    <property type="component" value="Chromosome 22"/>
</dbReference>
<evidence type="ECO:0000256" key="12">
    <source>
        <dbReference type="ARBA" id="ARBA00056581"/>
    </source>
</evidence>
<dbReference type="OrthoDB" id="336747at2759"/>
<comment type="function">
    <text evidence="12">CaM-kinase II (CAMK2) is a prominent kinase in the central nervous system.</text>
</comment>
<dbReference type="SMART" id="SM00220">
    <property type="entry name" value="S_TKc"/>
    <property type="match status" value="1"/>
</dbReference>
<dbReference type="PROSITE" id="PS00108">
    <property type="entry name" value="PROTEIN_KINASE_ST"/>
    <property type="match status" value="1"/>
</dbReference>
<dbReference type="Gene3D" id="3.10.450.50">
    <property type="match status" value="1"/>
</dbReference>
<comment type="catalytic activity">
    <reaction evidence="11">
        <text>L-seryl-[protein] + ATP = O-phospho-L-seryl-[protein] + ADP + H(+)</text>
        <dbReference type="Rhea" id="RHEA:17989"/>
        <dbReference type="Rhea" id="RHEA-COMP:9863"/>
        <dbReference type="Rhea" id="RHEA-COMP:11604"/>
        <dbReference type="ChEBI" id="CHEBI:15378"/>
        <dbReference type="ChEBI" id="CHEBI:29999"/>
        <dbReference type="ChEBI" id="CHEBI:30616"/>
        <dbReference type="ChEBI" id="CHEBI:83421"/>
        <dbReference type="ChEBI" id="CHEBI:456216"/>
        <dbReference type="EC" id="2.7.11.17"/>
    </reaction>
</comment>
<proteinExistence type="inferred from homology"/>
<dbReference type="EC" id="2.7.11.17" evidence="2"/>
<keyword evidence="4" id="KW-0597">Phosphoprotein</keyword>
<evidence type="ECO:0000256" key="3">
    <source>
        <dbReference type="ARBA" id="ARBA00022527"/>
    </source>
</evidence>
<evidence type="ECO:0000256" key="8">
    <source>
        <dbReference type="ARBA" id="ARBA00022840"/>
    </source>
</evidence>
<dbReference type="GO" id="GO:0043226">
    <property type="term" value="C:organelle"/>
    <property type="evidence" value="ECO:0007669"/>
    <property type="project" value="UniProtKB-ARBA"/>
</dbReference>
<organism evidence="17 18">
    <name type="scientific">Ictalurus punctatus</name>
    <name type="common">Channel catfish</name>
    <name type="synonym">Silurus punctatus</name>
    <dbReference type="NCBI Taxonomy" id="7998"/>
    <lineage>
        <taxon>Eukaryota</taxon>
        <taxon>Metazoa</taxon>
        <taxon>Chordata</taxon>
        <taxon>Craniata</taxon>
        <taxon>Vertebrata</taxon>
        <taxon>Euteleostomi</taxon>
        <taxon>Actinopterygii</taxon>
        <taxon>Neopterygii</taxon>
        <taxon>Teleostei</taxon>
        <taxon>Ostariophysi</taxon>
        <taxon>Siluriformes</taxon>
        <taxon>Ictaluridae</taxon>
        <taxon>Ictalurus</taxon>
    </lineage>
</organism>
<sequence length="543" mass="60639">MATTTCTRFTDEYQLYEELGKGAFSVVRRCVKLCTGQEYAAKIINTKKLSARDHQKLEREARICRLLKHPNIVRLHDSISEEGFHYLLFDLVTGGELFEDIVAREYYSEADASHCIHQILDSVNHIHQHDIVHRDLKPENLLLASKCKNAAVKLADFGLAIEVQGDQQAWFGFAGTPGYLSPEVLRKEAYGKPVDIWACGVILYILLVGYPPFWDEDQHKLYQQIKAGAYDFPSPEWDTVTPEAKNLINQMLTINPAKRITAQEALKHPWVCQRSTVASMMHRQETVECLKKFNARRKLKGAILTTMLVSRNFSVGSRQTTAPASVTAAAAAVAAAAGTTAGLVEQAAKSLLNKKADVKKRKSSSTVQYMPQTNSTKNSIVTSPKGNLPSPALESSDSSNATVEDEDMKARKQEIIKITEQLIEAINNGDFEAYAKICDPGLTSFEPEALGNLVEGMDFHRFYFDNLLSKNSKPIHTTILNPHVHLIGEDAACIAYIRLTQYVDGQGRPRSSQSEETRVWHRRDSKWQNVHFHCSGAPAAPLQ</sequence>
<dbReference type="GO" id="GO:0005524">
    <property type="term" value="F:ATP binding"/>
    <property type="evidence" value="ECO:0007669"/>
    <property type="project" value="UniProtKB-UniRule"/>
</dbReference>
<evidence type="ECO:0000256" key="6">
    <source>
        <dbReference type="ARBA" id="ARBA00022741"/>
    </source>
</evidence>
<keyword evidence="17" id="KW-1185">Reference proteome</keyword>
<feature type="binding site" evidence="14">
    <location>
        <position position="42"/>
    </location>
    <ligand>
        <name>ATP</name>
        <dbReference type="ChEBI" id="CHEBI:30616"/>
    </ligand>
</feature>
<dbReference type="Gene3D" id="1.10.510.10">
    <property type="entry name" value="Transferase(Phosphotransferase) domain 1"/>
    <property type="match status" value="1"/>
</dbReference>
<evidence type="ECO:0000256" key="7">
    <source>
        <dbReference type="ARBA" id="ARBA00022777"/>
    </source>
</evidence>
<keyword evidence="7 18" id="KW-0418">Kinase</keyword>
<dbReference type="PANTHER" id="PTHR24347">
    <property type="entry name" value="SERINE/THREONINE-PROTEIN KINASE"/>
    <property type="match status" value="1"/>
</dbReference>
<dbReference type="CDD" id="cd14086">
    <property type="entry name" value="STKc_CaMKII"/>
    <property type="match status" value="1"/>
</dbReference>
<keyword evidence="8 14" id="KW-0067">ATP-binding</keyword>
<dbReference type="InterPro" id="IPR032710">
    <property type="entry name" value="NTF2-like_dom_sf"/>
</dbReference>
<dbReference type="InterPro" id="IPR017441">
    <property type="entry name" value="Protein_kinase_ATP_BS"/>
</dbReference>
<feature type="compositionally biased region" description="Polar residues" evidence="15">
    <location>
        <begin position="364"/>
        <end position="385"/>
    </location>
</feature>
<evidence type="ECO:0000256" key="1">
    <source>
        <dbReference type="ARBA" id="ARBA00005354"/>
    </source>
</evidence>
<comment type="subunit">
    <text evidence="13">CAMK2 is composed of four different chains: alpha, beta, gamma, and delta. The different isoforms assemble into homo- or heteromultimeric holoenzymes composed of 8 to 12 subunits.</text>
</comment>
<dbReference type="GO" id="GO:0005516">
    <property type="term" value="F:calmodulin binding"/>
    <property type="evidence" value="ECO:0007669"/>
    <property type="project" value="UniProtKB-KW"/>
</dbReference>
<dbReference type="PROSITE" id="PS50011">
    <property type="entry name" value="PROTEIN_KINASE_DOM"/>
    <property type="match status" value="1"/>
</dbReference>
<evidence type="ECO:0000256" key="2">
    <source>
        <dbReference type="ARBA" id="ARBA00012434"/>
    </source>
</evidence>
<dbReference type="FunFam" id="3.30.200.20:FF:000002">
    <property type="entry name" value="Calcium/calmodulin-dependent protein kinase type II subunit delta isoform 2"/>
    <property type="match status" value="1"/>
</dbReference>
<evidence type="ECO:0000256" key="15">
    <source>
        <dbReference type="SAM" id="MobiDB-lite"/>
    </source>
</evidence>
<dbReference type="SUPFAM" id="SSF54427">
    <property type="entry name" value="NTF2-like"/>
    <property type="match status" value="1"/>
</dbReference>
<feature type="compositionally biased region" description="Polar residues" evidence="15">
    <location>
        <begin position="393"/>
        <end position="402"/>
    </location>
</feature>